<feature type="domain" description="CFEM" evidence="8">
    <location>
        <begin position="39"/>
        <end position="105"/>
    </location>
</feature>
<evidence type="ECO:0000259" key="8">
    <source>
        <dbReference type="Pfam" id="PF05730"/>
    </source>
</evidence>
<keyword evidence="6" id="KW-1133">Transmembrane helix</keyword>
<keyword evidence="6" id="KW-0472">Membrane</keyword>
<protein>
    <recommendedName>
        <fullName evidence="8">CFEM domain-containing protein</fullName>
    </recommendedName>
</protein>
<keyword evidence="4" id="KW-1015">Disulfide bond</keyword>
<proteinExistence type="predicted"/>
<dbReference type="HOGENOM" id="CLU_1396838_0_0_1"/>
<keyword evidence="3 7" id="KW-0732">Signal</keyword>
<feature type="region of interest" description="Disordered" evidence="5">
    <location>
        <begin position="127"/>
        <end position="156"/>
    </location>
</feature>
<evidence type="ECO:0000256" key="1">
    <source>
        <dbReference type="ARBA" id="ARBA00004613"/>
    </source>
</evidence>
<dbReference type="GO" id="GO:0005576">
    <property type="term" value="C:extracellular region"/>
    <property type="evidence" value="ECO:0007669"/>
    <property type="project" value="UniProtKB-SubCell"/>
</dbReference>
<organism evidence="9 10">
    <name type="scientific">Piloderma croceum (strain F 1598)</name>
    <dbReference type="NCBI Taxonomy" id="765440"/>
    <lineage>
        <taxon>Eukaryota</taxon>
        <taxon>Fungi</taxon>
        <taxon>Dikarya</taxon>
        <taxon>Basidiomycota</taxon>
        <taxon>Agaricomycotina</taxon>
        <taxon>Agaricomycetes</taxon>
        <taxon>Agaricomycetidae</taxon>
        <taxon>Atheliales</taxon>
        <taxon>Atheliaceae</taxon>
        <taxon>Piloderma</taxon>
    </lineage>
</organism>
<dbReference type="InterPro" id="IPR008427">
    <property type="entry name" value="Extracellular_membr_CFEM_dom"/>
</dbReference>
<reference evidence="10" key="2">
    <citation type="submission" date="2015-01" db="EMBL/GenBank/DDBJ databases">
        <title>Evolutionary Origins and Diversification of the Mycorrhizal Mutualists.</title>
        <authorList>
            <consortium name="DOE Joint Genome Institute"/>
            <consortium name="Mycorrhizal Genomics Consortium"/>
            <person name="Kohler A."/>
            <person name="Kuo A."/>
            <person name="Nagy L.G."/>
            <person name="Floudas D."/>
            <person name="Copeland A."/>
            <person name="Barry K.W."/>
            <person name="Cichocki N."/>
            <person name="Veneault-Fourrey C."/>
            <person name="LaButti K."/>
            <person name="Lindquist E.A."/>
            <person name="Lipzen A."/>
            <person name="Lundell T."/>
            <person name="Morin E."/>
            <person name="Murat C."/>
            <person name="Riley R."/>
            <person name="Ohm R."/>
            <person name="Sun H."/>
            <person name="Tunlid A."/>
            <person name="Henrissat B."/>
            <person name="Grigoriev I.V."/>
            <person name="Hibbett D.S."/>
            <person name="Martin F."/>
        </authorList>
    </citation>
    <scope>NUCLEOTIDE SEQUENCE [LARGE SCALE GENOMIC DNA]</scope>
    <source>
        <strain evidence="10">F 1598</strain>
    </source>
</reference>
<comment type="subcellular location">
    <subcellularLocation>
        <location evidence="1">Secreted</location>
    </subcellularLocation>
</comment>
<evidence type="ECO:0000256" key="6">
    <source>
        <dbReference type="SAM" id="Phobius"/>
    </source>
</evidence>
<evidence type="ECO:0000256" key="2">
    <source>
        <dbReference type="ARBA" id="ARBA00022525"/>
    </source>
</evidence>
<keyword evidence="10" id="KW-1185">Reference proteome</keyword>
<reference evidence="9 10" key="1">
    <citation type="submission" date="2014-04" db="EMBL/GenBank/DDBJ databases">
        <authorList>
            <consortium name="DOE Joint Genome Institute"/>
            <person name="Kuo A."/>
            <person name="Tarkka M."/>
            <person name="Buscot F."/>
            <person name="Kohler A."/>
            <person name="Nagy L.G."/>
            <person name="Floudas D."/>
            <person name="Copeland A."/>
            <person name="Barry K.W."/>
            <person name="Cichocki N."/>
            <person name="Veneault-Fourrey C."/>
            <person name="LaButti K."/>
            <person name="Lindquist E.A."/>
            <person name="Lipzen A."/>
            <person name="Lundell T."/>
            <person name="Morin E."/>
            <person name="Murat C."/>
            <person name="Sun H."/>
            <person name="Tunlid A."/>
            <person name="Henrissat B."/>
            <person name="Grigoriev I.V."/>
            <person name="Hibbett D.S."/>
            <person name="Martin F."/>
            <person name="Nordberg H.P."/>
            <person name="Cantor M.N."/>
            <person name="Hua S.X."/>
        </authorList>
    </citation>
    <scope>NUCLEOTIDE SEQUENCE [LARGE SCALE GENOMIC DNA]</scope>
    <source>
        <strain evidence="9 10">F 1598</strain>
    </source>
</reference>
<evidence type="ECO:0000313" key="9">
    <source>
        <dbReference type="EMBL" id="KIM74539.1"/>
    </source>
</evidence>
<sequence>MNFLHWIVLLAFAISRAGGDRWDCPPCGGGPANSPGGKALDTCAGDCLQAAPAGSQCDNDASSDCICNGAHYSLAIQVIANCAMASCNIAQDLAAATSVASTWCAQWSQTAAPALVTPYTNIPITTLQTPSTTTNSQGQSGLTPTPAGSGGGNSSSKNPALSGGAIAGYVVGGIISAIFAALIGRCIKKIWDAMC</sequence>
<evidence type="ECO:0000256" key="5">
    <source>
        <dbReference type="SAM" id="MobiDB-lite"/>
    </source>
</evidence>
<evidence type="ECO:0000313" key="10">
    <source>
        <dbReference type="Proteomes" id="UP000054166"/>
    </source>
</evidence>
<evidence type="ECO:0000256" key="4">
    <source>
        <dbReference type="ARBA" id="ARBA00023157"/>
    </source>
</evidence>
<dbReference type="AlphaFoldDB" id="A0A0C3F3A1"/>
<name>A0A0C3F3A1_PILCF</name>
<dbReference type="InParanoid" id="A0A0C3F3A1"/>
<feature type="signal peptide" evidence="7">
    <location>
        <begin position="1"/>
        <end position="19"/>
    </location>
</feature>
<accession>A0A0C3F3A1</accession>
<evidence type="ECO:0000256" key="7">
    <source>
        <dbReference type="SAM" id="SignalP"/>
    </source>
</evidence>
<dbReference type="Pfam" id="PF05730">
    <property type="entry name" value="CFEM"/>
    <property type="match status" value="1"/>
</dbReference>
<feature type="compositionally biased region" description="Low complexity" evidence="5">
    <location>
        <begin position="127"/>
        <end position="137"/>
    </location>
</feature>
<dbReference type="EMBL" id="KN833059">
    <property type="protein sequence ID" value="KIM74539.1"/>
    <property type="molecule type" value="Genomic_DNA"/>
</dbReference>
<evidence type="ECO:0000256" key="3">
    <source>
        <dbReference type="ARBA" id="ARBA00022729"/>
    </source>
</evidence>
<feature type="chain" id="PRO_5002164095" description="CFEM domain-containing protein" evidence="7">
    <location>
        <begin position="20"/>
        <end position="195"/>
    </location>
</feature>
<keyword evidence="6" id="KW-0812">Transmembrane</keyword>
<dbReference type="Proteomes" id="UP000054166">
    <property type="component" value="Unassembled WGS sequence"/>
</dbReference>
<keyword evidence="2" id="KW-0964">Secreted</keyword>
<gene>
    <name evidence="9" type="ORF">PILCRDRAFT_92516</name>
</gene>
<feature type="transmembrane region" description="Helical" evidence="6">
    <location>
        <begin position="166"/>
        <end position="184"/>
    </location>
</feature>